<evidence type="ECO:0000256" key="2">
    <source>
        <dbReference type="PROSITE-ProRule" id="PRU00169"/>
    </source>
</evidence>
<keyword evidence="5" id="KW-1185">Reference proteome</keyword>
<feature type="modified residue" description="4-aspartylphosphate" evidence="2">
    <location>
        <position position="74"/>
    </location>
</feature>
<dbReference type="InterPro" id="IPR011006">
    <property type="entry name" value="CheY-like_superfamily"/>
</dbReference>
<name>A0ABY8QKG1_9RHOB</name>
<dbReference type="EMBL" id="CP124616">
    <property type="protein sequence ID" value="WGW05126.1"/>
    <property type="molecule type" value="Genomic_DNA"/>
</dbReference>
<dbReference type="SUPFAM" id="SSF52172">
    <property type="entry name" value="CheY-like"/>
    <property type="match status" value="1"/>
</dbReference>
<dbReference type="Pfam" id="PF00072">
    <property type="entry name" value="Response_reg"/>
    <property type="match status" value="1"/>
</dbReference>
<proteinExistence type="predicted"/>
<dbReference type="Gene3D" id="3.40.50.2300">
    <property type="match status" value="1"/>
</dbReference>
<reference evidence="4 5" key="1">
    <citation type="submission" date="2023-05" db="EMBL/GenBank/DDBJ databases">
        <title>YMD87, complete Genome.</title>
        <authorList>
            <person name="Zhang J."/>
            <person name="Xu X."/>
        </authorList>
    </citation>
    <scope>NUCLEOTIDE SEQUENCE [LARGE SCALE GENOMIC DNA]</scope>
    <source>
        <strain evidence="4 5">YMD87</strain>
    </source>
</reference>
<organism evidence="4 5">
    <name type="scientific">Tropicibacter oceani</name>
    <dbReference type="NCBI Taxonomy" id="3058420"/>
    <lineage>
        <taxon>Bacteria</taxon>
        <taxon>Pseudomonadati</taxon>
        <taxon>Pseudomonadota</taxon>
        <taxon>Alphaproteobacteria</taxon>
        <taxon>Rhodobacterales</taxon>
        <taxon>Roseobacteraceae</taxon>
        <taxon>Tropicibacter</taxon>
    </lineage>
</organism>
<dbReference type="Proteomes" id="UP001241605">
    <property type="component" value="Chromosome"/>
</dbReference>
<feature type="domain" description="Response regulatory" evidence="3">
    <location>
        <begin position="25"/>
        <end position="138"/>
    </location>
</feature>
<dbReference type="InterPro" id="IPR001789">
    <property type="entry name" value="Sig_transdc_resp-reg_receiver"/>
</dbReference>
<dbReference type="PROSITE" id="PS50110">
    <property type="entry name" value="RESPONSE_REGULATORY"/>
    <property type="match status" value="1"/>
</dbReference>
<sequence length="240" mass="26042">MDDYRDDLEVQHRRPTATRPLLGLTVLVVEDSRFACDAMRLLCLRSGARIRRADCIKSARRHLQVYRPSVAIIDLGLPDGSGAELIAELAHTSPRIDVLLGTSGDSFSEDVAMAAGADGFLAKPIESVLVFQSKILSALPPERQPNGPRLVSDDPVRPDPMAYRDDMAHAADVLDERGDGRMLDYLAQFLRGVAHSAGDGSLQKAAEDLAEARAKGRPLQAVIARVAALIQDRLSDRVAI</sequence>
<keyword evidence="1 2" id="KW-0597">Phosphoprotein</keyword>
<evidence type="ECO:0000313" key="4">
    <source>
        <dbReference type="EMBL" id="WGW05126.1"/>
    </source>
</evidence>
<gene>
    <name evidence="4" type="ORF">QF118_06170</name>
</gene>
<evidence type="ECO:0000259" key="3">
    <source>
        <dbReference type="PROSITE" id="PS50110"/>
    </source>
</evidence>
<evidence type="ECO:0000313" key="5">
    <source>
        <dbReference type="Proteomes" id="UP001241605"/>
    </source>
</evidence>
<evidence type="ECO:0000256" key="1">
    <source>
        <dbReference type="ARBA" id="ARBA00022553"/>
    </source>
</evidence>
<accession>A0ABY8QKG1</accession>
<dbReference type="CDD" id="cd00156">
    <property type="entry name" value="REC"/>
    <property type="match status" value="1"/>
</dbReference>
<dbReference type="InterPro" id="IPR050595">
    <property type="entry name" value="Bact_response_regulator"/>
</dbReference>
<dbReference type="RefSeq" id="WP_282301759.1">
    <property type="nucleotide sequence ID" value="NZ_CP124616.1"/>
</dbReference>
<dbReference type="SMART" id="SM00448">
    <property type="entry name" value="REC"/>
    <property type="match status" value="1"/>
</dbReference>
<protein>
    <submittedName>
        <fullName evidence="4">Response regulator</fullName>
    </submittedName>
</protein>
<dbReference type="PANTHER" id="PTHR44591">
    <property type="entry name" value="STRESS RESPONSE REGULATOR PROTEIN 1"/>
    <property type="match status" value="1"/>
</dbReference>
<dbReference type="PANTHER" id="PTHR44591:SF3">
    <property type="entry name" value="RESPONSE REGULATORY DOMAIN-CONTAINING PROTEIN"/>
    <property type="match status" value="1"/>
</dbReference>